<feature type="transmembrane region" description="Helical" evidence="8">
    <location>
        <begin position="213"/>
        <end position="233"/>
    </location>
</feature>
<evidence type="ECO:0000256" key="6">
    <source>
        <dbReference type="ARBA" id="ARBA00050768"/>
    </source>
</evidence>
<feature type="region of interest" description="Disordered" evidence="7">
    <location>
        <begin position="115"/>
        <end position="141"/>
    </location>
</feature>
<keyword evidence="10" id="KW-1185">Reference proteome</keyword>
<dbReference type="SMART" id="SM00679">
    <property type="entry name" value="CTNS"/>
    <property type="match status" value="2"/>
</dbReference>
<feature type="transmembrane region" description="Helical" evidence="8">
    <location>
        <begin position="170"/>
        <end position="193"/>
    </location>
</feature>
<gene>
    <name evidence="9" type="ORF">H4R34_003685</name>
</gene>
<evidence type="ECO:0000256" key="4">
    <source>
        <dbReference type="ARBA" id="ARBA00023136"/>
    </source>
</evidence>
<dbReference type="InterPro" id="IPR051415">
    <property type="entry name" value="LAAT-1"/>
</dbReference>
<evidence type="ECO:0000256" key="8">
    <source>
        <dbReference type="SAM" id="Phobius"/>
    </source>
</evidence>
<sequence length="322" mass="35816">TQTHAMLPSWNILASEFFGYLSISTWIVVFIPQLYENYQRKSADSLSLHFLVLWFVGDIFNMIGSVYQEVLYTTILLSFYFLAMDVLTIGQYLYYSYWCTPKAVDAATTPCATPPVKGTPTETSPLLTSQPVSSASSQTPAATGPGAALTTLPLDVSPSAAVYYTRFNMLLLLILSSLTVVLINHWSALVSAGNDYPHSPTSHGDHVAKEFRWFPQLCAWISVVLYIGARIPQIVENYRNKSCEGLALSMFLCCVLGNSAFCLSIFFHSIDTAYLLVNLPWLLGSGGTLAFDFAIFYQFYIYHHRVPKVTVDDYIPQAVLVA</sequence>
<dbReference type="PANTHER" id="PTHR16201">
    <property type="entry name" value="SEVEN TRANSMEMBRANE PROTEIN 1-RELATED"/>
    <property type="match status" value="1"/>
</dbReference>
<feature type="transmembrane region" description="Helical" evidence="8">
    <location>
        <begin position="279"/>
        <end position="300"/>
    </location>
</feature>
<comment type="catalytic activity">
    <reaction evidence="6">
        <text>L-histidine(out) + L-arginine(in) = L-histidine(in) + L-arginine(out)</text>
        <dbReference type="Rhea" id="RHEA:71063"/>
        <dbReference type="ChEBI" id="CHEBI:32682"/>
        <dbReference type="ChEBI" id="CHEBI:57595"/>
    </reaction>
</comment>
<dbReference type="Gene3D" id="1.20.1280.290">
    <property type="match status" value="2"/>
</dbReference>
<feature type="transmembrane region" description="Helical" evidence="8">
    <location>
        <begin position="245"/>
        <end position="267"/>
    </location>
</feature>
<name>A0A9W8E7Z9_9FUNG</name>
<organism evidence="9 10">
    <name type="scientific">Dimargaris verticillata</name>
    <dbReference type="NCBI Taxonomy" id="2761393"/>
    <lineage>
        <taxon>Eukaryota</taxon>
        <taxon>Fungi</taxon>
        <taxon>Fungi incertae sedis</taxon>
        <taxon>Zoopagomycota</taxon>
        <taxon>Kickxellomycotina</taxon>
        <taxon>Dimargaritomycetes</taxon>
        <taxon>Dimargaritales</taxon>
        <taxon>Dimargaritaceae</taxon>
        <taxon>Dimargaris</taxon>
    </lineage>
</organism>
<dbReference type="Proteomes" id="UP001151582">
    <property type="component" value="Unassembled WGS sequence"/>
</dbReference>
<comment type="similarity">
    <text evidence="5">Belongs to the laat-1 family.</text>
</comment>
<feature type="compositionally biased region" description="Polar residues" evidence="7">
    <location>
        <begin position="120"/>
        <end position="138"/>
    </location>
</feature>
<protein>
    <recommendedName>
        <fullName evidence="11">PQ loop repeat-domain-containing protein</fullName>
    </recommendedName>
</protein>
<comment type="caution">
    <text evidence="9">The sequence shown here is derived from an EMBL/GenBank/DDBJ whole genome shotgun (WGS) entry which is preliminary data.</text>
</comment>
<proteinExistence type="inferred from homology"/>
<dbReference type="AlphaFoldDB" id="A0A9W8E7Z9"/>
<feature type="transmembrane region" description="Helical" evidence="8">
    <location>
        <begin position="70"/>
        <end position="94"/>
    </location>
</feature>
<reference evidence="9" key="1">
    <citation type="submission" date="2022-07" db="EMBL/GenBank/DDBJ databases">
        <title>Phylogenomic reconstructions and comparative analyses of Kickxellomycotina fungi.</title>
        <authorList>
            <person name="Reynolds N.K."/>
            <person name="Stajich J.E."/>
            <person name="Barry K."/>
            <person name="Grigoriev I.V."/>
            <person name="Crous P."/>
            <person name="Smith M.E."/>
        </authorList>
    </citation>
    <scope>NUCLEOTIDE SEQUENCE</scope>
    <source>
        <strain evidence="9">RSA 567</strain>
    </source>
</reference>
<dbReference type="GO" id="GO:0098852">
    <property type="term" value="C:lytic vacuole membrane"/>
    <property type="evidence" value="ECO:0007669"/>
    <property type="project" value="UniProtKB-ARBA"/>
</dbReference>
<dbReference type="OrthoDB" id="8048523at2759"/>
<evidence type="ECO:0000256" key="2">
    <source>
        <dbReference type="ARBA" id="ARBA00022692"/>
    </source>
</evidence>
<accession>A0A9W8E7Z9</accession>
<dbReference type="EMBL" id="JANBQB010000368">
    <property type="protein sequence ID" value="KAJ1977184.1"/>
    <property type="molecule type" value="Genomic_DNA"/>
</dbReference>
<dbReference type="PANTHER" id="PTHR16201:SF44">
    <property type="entry name" value="SEVEN TRANSMEMBRANE PROTEIN 1"/>
    <property type="match status" value="1"/>
</dbReference>
<evidence type="ECO:0000256" key="5">
    <source>
        <dbReference type="ARBA" id="ARBA00038039"/>
    </source>
</evidence>
<keyword evidence="3 8" id="KW-1133">Transmembrane helix</keyword>
<dbReference type="GO" id="GO:0015174">
    <property type="term" value="F:basic amino acid transmembrane transporter activity"/>
    <property type="evidence" value="ECO:0007669"/>
    <property type="project" value="UniProtKB-ARBA"/>
</dbReference>
<dbReference type="GO" id="GO:0034486">
    <property type="term" value="P:vacuolar transmembrane transport"/>
    <property type="evidence" value="ECO:0007669"/>
    <property type="project" value="UniProtKB-ARBA"/>
</dbReference>
<feature type="transmembrane region" description="Helical" evidence="8">
    <location>
        <begin position="47"/>
        <end position="64"/>
    </location>
</feature>
<evidence type="ECO:0000256" key="3">
    <source>
        <dbReference type="ARBA" id="ARBA00022989"/>
    </source>
</evidence>
<feature type="non-terminal residue" evidence="9">
    <location>
        <position position="1"/>
    </location>
</feature>
<evidence type="ECO:0000256" key="7">
    <source>
        <dbReference type="SAM" id="MobiDB-lite"/>
    </source>
</evidence>
<dbReference type="FunFam" id="1.20.1280.290:FF:000009">
    <property type="entry name" value="PQ loop repeat family protein"/>
    <property type="match status" value="1"/>
</dbReference>
<evidence type="ECO:0000313" key="10">
    <source>
        <dbReference type="Proteomes" id="UP001151582"/>
    </source>
</evidence>
<feature type="transmembrane region" description="Helical" evidence="8">
    <location>
        <begin position="17"/>
        <end position="35"/>
    </location>
</feature>
<dbReference type="InterPro" id="IPR006603">
    <property type="entry name" value="PQ-loop_rpt"/>
</dbReference>
<keyword evidence="4 8" id="KW-0472">Membrane</keyword>
<comment type="subcellular location">
    <subcellularLocation>
        <location evidence="1">Membrane</location>
        <topology evidence="1">Multi-pass membrane protein</topology>
    </subcellularLocation>
</comment>
<evidence type="ECO:0008006" key="11">
    <source>
        <dbReference type="Google" id="ProtNLM"/>
    </source>
</evidence>
<dbReference type="Pfam" id="PF04193">
    <property type="entry name" value="PQ-loop"/>
    <property type="match status" value="2"/>
</dbReference>
<evidence type="ECO:0000313" key="9">
    <source>
        <dbReference type="EMBL" id="KAJ1977184.1"/>
    </source>
</evidence>
<keyword evidence="2 8" id="KW-0812">Transmembrane</keyword>
<evidence type="ECO:0000256" key="1">
    <source>
        <dbReference type="ARBA" id="ARBA00004141"/>
    </source>
</evidence>